<gene>
    <name evidence="2" type="ORF">TREVI0001_1897</name>
</gene>
<dbReference type="Proteomes" id="UP000004509">
    <property type="component" value="Unassembled WGS sequence"/>
</dbReference>
<name>C8PPF4_9SPIR</name>
<evidence type="ECO:0000313" key="2">
    <source>
        <dbReference type="EMBL" id="EEV20726.1"/>
    </source>
</evidence>
<dbReference type="EMBL" id="ACYH01000027">
    <property type="protein sequence ID" value="EEV20726.1"/>
    <property type="molecule type" value="Genomic_DNA"/>
</dbReference>
<organism evidence="2 3">
    <name type="scientific">Treponema vincentii ATCC 35580</name>
    <dbReference type="NCBI Taxonomy" id="596324"/>
    <lineage>
        <taxon>Bacteria</taxon>
        <taxon>Pseudomonadati</taxon>
        <taxon>Spirochaetota</taxon>
        <taxon>Spirochaetia</taxon>
        <taxon>Spirochaetales</taxon>
        <taxon>Treponemataceae</taxon>
        <taxon>Treponema</taxon>
    </lineage>
</organism>
<dbReference type="eggNOG" id="COG3408">
    <property type="taxonomic scope" value="Bacteria"/>
</dbReference>
<dbReference type="SUPFAM" id="SSF48208">
    <property type="entry name" value="Six-hairpin glycosidases"/>
    <property type="match status" value="1"/>
</dbReference>
<dbReference type="InterPro" id="IPR054491">
    <property type="entry name" value="MGH1-like_GH"/>
</dbReference>
<dbReference type="RefSeq" id="WP_006188432.1">
    <property type="nucleotide sequence ID" value="NZ_ACYH01000027.1"/>
</dbReference>
<dbReference type="InterPro" id="IPR012341">
    <property type="entry name" value="6hp_glycosidase-like_sf"/>
</dbReference>
<proteinExistence type="predicted"/>
<dbReference type="GO" id="GO:0005975">
    <property type="term" value="P:carbohydrate metabolic process"/>
    <property type="evidence" value="ECO:0007669"/>
    <property type="project" value="InterPro"/>
</dbReference>
<accession>C8PPF4</accession>
<feature type="domain" description="Mannosylglycerate hydrolase MGH1-like glycoside hydrolase" evidence="1">
    <location>
        <begin position="249"/>
        <end position="554"/>
    </location>
</feature>
<sequence>MNTYGFAYGIDTVPFSARGSYFAVSENVREGKVYIRDLHGGDGAISNIYELSVEGYLWKDLICERTETVLSFHAQDDAACFVTLLCTADDRLFIKAAGFTIRLKGIMDGAYDTLVQISEQEYEHQLYDKQLKICMSVLEGRCTAKSKWTVRGSACPSLTLNPDGQTAYAVLKSTMVSCRSDTDTEDCFDKAEQQLAAEYDEWKRRFPCFIETYQESHSLARYIVWNNTVHAQGALTCDAVYMSKNTMFNIWSWDNCFTALALGGAYPKEAYGQLKIFFDTQDVFGAYPDYVNNAFASFNCLKPPIHAWVYHKLLEANPLFSRREYFMPAYKSFCRAALYWLDRRRPNGSTFPLYYHGNDSGWDNASVFHQGVPVESPDLSAFLIQKMDLLSSFAQKLGDDAEAVQWKRRADELFAGFMDRFYEDGAFHAWNTGTDSKIRTGHSLLMYLPLVIAYRMDKRIADALVHDLEQNFEAPFGLTTEQKDSPLYKASGYWLGPLWAPVTYLFIDALRANGYPDFAKRLAYRFFEVTKIGLMAENYDAFTGCGYDDQAFTWPACVFLQLEKEFA</sequence>
<evidence type="ECO:0000313" key="3">
    <source>
        <dbReference type="Proteomes" id="UP000004509"/>
    </source>
</evidence>
<dbReference type="AlphaFoldDB" id="C8PPF4"/>
<reference evidence="2 3" key="1">
    <citation type="submission" date="2009-07" db="EMBL/GenBank/DDBJ databases">
        <authorList>
            <person name="Madupu R."/>
            <person name="Sebastian Y."/>
            <person name="Durkin A.S."/>
            <person name="Torralba M."/>
            <person name="Methe B."/>
            <person name="Sutton G.G."/>
            <person name="Strausberg R.L."/>
            <person name="Nelson K.E."/>
        </authorList>
    </citation>
    <scope>NUCLEOTIDE SEQUENCE [LARGE SCALE GENOMIC DNA]</scope>
    <source>
        <strain evidence="2 3">ATCC 35580</strain>
    </source>
</reference>
<comment type="caution">
    <text evidence="2">The sequence shown here is derived from an EMBL/GenBank/DDBJ whole genome shotgun (WGS) entry which is preliminary data.</text>
</comment>
<dbReference type="InterPro" id="IPR008928">
    <property type="entry name" value="6-hairpin_glycosidase_sf"/>
</dbReference>
<dbReference type="OrthoDB" id="9798687at2"/>
<dbReference type="STRING" id="596324.TREVI0001_1897"/>
<dbReference type="Pfam" id="PF22422">
    <property type="entry name" value="MGH1-like_GH"/>
    <property type="match status" value="1"/>
</dbReference>
<evidence type="ECO:0000259" key="1">
    <source>
        <dbReference type="Pfam" id="PF22422"/>
    </source>
</evidence>
<protein>
    <recommendedName>
        <fullName evidence="1">Mannosylglycerate hydrolase MGH1-like glycoside hydrolase domain-containing protein</fullName>
    </recommendedName>
</protein>
<dbReference type="Gene3D" id="1.50.10.10">
    <property type="match status" value="1"/>
</dbReference>